<dbReference type="EMBL" id="CP089291">
    <property type="protein sequence ID" value="UOF90016.1"/>
    <property type="molecule type" value="Genomic_DNA"/>
</dbReference>
<dbReference type="SUPFAM" id="SSF48452">
    <property type="entry name" value="TPR-like"/>
    <property type="match status" value="1"/>
</dbReference>
<evidence type="ECO:0008006" key="3">
    <source>
        <dbReference type="Google" id="ProtNLM"/>
    </source>
</evidence>
<sequence length="141" mass="16418">MRPENGKIESTFQTIANKFTIADLNGDKLLEIAAWIKETGPLFKYQIYHWDTSAQQFKIDSNDRYPRFFKQSVIPYYESLLQNGQPPYRMVAYGLSYAYVYAGEYKQALPMIEKGLAMKNQYPPDKELLQLKSMAQQALQK</sequence>
<reference evidence="1" key="1">
    <citation type="submission" date="2021-12" db="EMBL/GenBank/DDBJ databases">
        <title>Alicyclobacillaceae gen. nov., sp. nov., isolated from chalcocite enrichment system.</title>
        <authorList>
            <person name="Jiang Z."/>
        </authorList>
    </citation>
    <scope>NUCLEOTIDE SEQUENCE</scope>
    <source>
        <strain evidence="1">MYW30-H2</strain>
    </source>
</reference>
<protein>
    <recommendedName>
        <fullName evidence="3">Tetratricopeptide repeat protein</fullName>
    </recommendedName>
</protein>
<accession>A0ABY4CKM6</accession>
<evidence type="ECO:0000313" key="1">
    <source>
        <dbReference type="EMBL" id="UOF90016.1"/>
    </source>
</evidence>
<evidence type="ECO:0000313" key="2">
    <source>
        <dbReference type="Proteomes" id="UP000830167"/>
    </source>
</evidence>
<dbReference type="InterPro" id="IPR011990">
    <property type="entry name" value="TPR-like_helical_dom_sf"/>
</dbReference>
<dbReference type="Proteomes" id="UP000830167">
    <property type="component" value="Chromosome"/>
</dbReference>
<gene>
    <name evidence="1" type="ORF">LSG31_19450</name>
</gene>
<name>A0ABY4CKM6_9BACL</name>
<keyword evidence="2" id="KW-1185">Reference proteome</keyword>
<dbReference type="RefSeq" id="WP_347436709.1">
    <property type="nucleotide sequence ID" value="NZ_CP089291.1"/>
</dbReference>
<organism evidence="1 2">
    <name type="scientific">Fodinisporobacter ferrooxydans</name>
    <dbReference type="NCBI Taxonomy" id="2901836"/>
    <lineage>
        <taxon>Bacteria</taxon>
        <taxon>Bacillati</taxon>
        <taxon>Bacillota</taxon>
        <taxon>Bacilli</taxon>
        <taxon>Bacillales</taxon>
        <taxon>Alicyclobacillaceae</taxon>
        <taxon>Fodinisporobacter</taxon>
    </lineage>
</organism>
<proteinExistence type="predicted"/>